<comment type="catalytic activity">
    <reaction evidence="1">
        <text>S-ubiquitinyl-[E2 ubiquitin-conjugating enzyme]-L-cysteine + [acceptor protein]-L-lysine = [E2 ubiquitin-conjugating enzyme]-L-cysteine + N(6)-ubiquitinyl-[acceptor protein]-L-lysine.</text>
        <dbReference type="EC" id="2.3.2.27"/>
    </reaction>
</comment>
<keyword evidence="10" id="KW-0862">Zinc</keyword>
<dbReference type="GO" id="GO:0016020">
    <property type="term" value="C:membrane"/>
    <property type="evidence" value="ECO:0000318"/>
    <property type="project" value="GO_Central"/>
</dbReference>
<dbReference type="InParanoid" id="A0A061DK64"/>
<dbReference type="Proteomes" id="UP000026915">
    <property type="component" value="Chromosome 1"/>
</dbReference>
<dbReference type="AlphaFoldDB" id="A0A061DK64"/>
<protein>
    <recommendedName>
        <fullName evidence="4">RING-type E3 ubiquitin transferase</fullName>
        <ecNumber evidence="4">2.3.2.27</ecNumber>
    </recommendedName>
</protein>
<evidence type="ECO:0000256" key="10">
    <source>
        <dbReference type="ARBA" id="ARBA00022833"/>
    </source>
</evidence>
<keyword evidence="18" id="KW-1185">Reference proteome</keyword>
<dbReference type="UniPathway" id="UPA00143"/>
<dbReference type="Gramene" id="EOX92416">
    <property type="protein sequence ID" value="EOX92416"/>
    <property type="gene ID" value="TCM_001370"/>
</dbReference>
<dbReference type="GO" id="GO:0016567">
    <property type="term" value="P:protein ubiquitination"/>
    <property type="evidence" value="ECO:0007669"/>
    <property type="project" value="UniProtKB-UniPathway"/>
</dbReference>
<dbReference type="FunFam" id="3.30.40.10:FF:000187">
    <property type="entry name" value="E3 ubiquitin-protein ligase ATL6"/>
    <property type="match status" value="1"/>
</dbReference>
<proteinExistence type="inferred from homology"/>
<evidence type="ECO:0000256" key="11">
    <source>
        <dbReference type="ARBA" id="ARBA00022989"/>
    </source>
</evidence>
<dbReference type="PANTHER" id="PTHR46905:SF5">
    <property type="entry name" value="RING-TYPE E3 UBIQUITIN TRANSFERASE"/>
    <property type="match status" value="1"/>
</dbReference>
<keyword evidence="11 15" id="KW-1133">Transmembrane helix</keyword>
<comment type="subcellular location">
    <subcellularLocation>
        <location evidence="2">Membrane</location>
        <topology evidence="2">Single-pass membrane protein</topology>
    </subcellularLocation>
</comment>
<dbReference type="GO" id="GO:0061630">
    <property type="term" value="F:ubiquitin protein ligase activity"/>
    <property type="evidence" value="ECO:0007669"/>
    <property type="project" value="UniProtKB-EC"/>
</dbReference>
<evidence type="ECO:0000256" key="7">
    <source>
        <dbReference type="ARBA" id="ARBA00022723"/>
    </source>
</evidence>
<comment type="similarity">
    <text evidence="13">Belongs to the RING-type zinc finger family. ATL subfamily.</text>
</comment>
<keyword evidence="5" id="KW-0808">Transferase</keyword>
<evidence type="ECO:0000256" key="13">
    <source>
        <dbReference type="ARBA" id="ARBA00024209"/>
    </source>
</evidence>
<dbReference type="GO" id="GO:0004842">
    <property type="term" value="F:ubiquitin-protein transferase activity"/>
    <property type="evidence" value="ECO:0000318"/>
    <property type="project" value="GO_Central"/>
</dbReference>
<dbReference type="InterPro" id="IPR044602">
    <property type="entry name" value="ATL10/ATL72-79-like"/>
</dbReference>
<feature type="transmembrane region" description="Helical" evidence="15">
    <location>
        <begin position="55"/>
        <end position="76"/>
    </location>
</feature>
<sequence length="205" mass="22467">MSTSSKPTQFSQDLLENFHPRKFLLYSSLYETEAPAISPAPENSYAITNNFDTNVLIVISILICSLISSLGLFCIVKCALKCSSLVAAEPDANPPSKLANAGVEQKALKAFPTVKYTSELKLPGLDTACVICLSEFAAGERLRILPKCNHGFHTHCIDQWLSAHSSCPTCRHCLTETDQKTVNCSQADSLEHPLPVQESRHMVEN</sequence>
<organism evidence="17 18">
    <name type="scientific">Theobroma cacao</name>
    <name type="common">Cacao</name>
    <name type="synonym">Cocoa</name>
    <dbReference type="NCBI Taxonomy" id="3641"/>
    <lineage>
        <taxon>Eukaryota</taxon>
        <taxon>Viridiplantae</taxon>
        <taxon>Streptophyta</taxon>
        <taxon>Embryophyta</taxon>
        <taxon>Tracheophyta</taxon>
        <taxon>Spermatophyta</taxon>
        <taxon>Magnoliopsida</taxon>
        <taxon>eudicotyledons</taxon>
        <taxon>Gunneridae</taxon>
        <taxon>Pentapetalae</taxon>
        <taxon>rosids</taxon>
        <taxon>malvids</taxon>
        <taxon>Malvales</taxon>
        <taxon>Malvaceae</taxon>
        <taxon>Byttnerioideae</taxon>
        <taxon>Theobroma</taxon>
    </lineage>
</organism>
<keyword evidence="6 15" id="KW-0812">Transmembrane</keyword>
<reference evidence="17 18" key="1">
    <citation type="journal article" date="2013" name="Genome Biol.">
        <title>The genome sequence of the most widely cultivated cacao type and its use to identify candidate genes regulating pod color.</title>
        <authorList>
            <person name="Motamayor J.C."/>
            <person name="Mockaitis K."/>
            <person name="Schmutz J."/>
            <person name="Haiminen N."/>
            <person name="Iii D.L."/>
            <person name="Cornejo O."/>
            <person name="Findley S.D."/>
            <person name="Zheng P."/>
            <person name="Utro F."/>
            <person name="Royaert S."/>
            <person name="Saski C."/>
            <person name="Jenkins J."/>
            <person name="Podicheti R."/>
            <person name="Zhao M."/>
            <person name="Scheffler B.E."/>
            <person name="Stack J.C."/>
            <person name="Feltus F.A."/>
            <person name="Mustiga G.M."/>
            <person name="Amores F."/>
            <person name="Phillips W."/>
            <person name="Marelli J.P."/>
            <person name="May G.D."/>
            <person name="Shapiro H."/>
            <person name="Ma J."/>
            <person name="Bustamante C.D."/>
            <person name="Schnell R.J."/>
            <person name="Main D."/>
            <person name="Gilbert D."/>
            <person name="Parida L."/>
            <person name="Kuhn D.N."/>
        </authorList>
    </citation>
    <scope>NUCLEOTIDE SEQUENCE [LARGE SCALE GENOMIC DNA]</scope>
    <source>
        <strain evidence="18">cv. Matina 1-6</strain>
    </source>
</reference>
<evidence type="ECO:0000256" key="4">
    <source>
        <dbReference type="ARBA" id="ARBA00012483"/>
    </source>
</evidence>
<dbReference type="CDD" id="cd16461">
    <property type="entry name" value="RING-H2_EL5-like"/>
    <property type="match status" value="1"/>
</dbReference>
<evidence type="ECO:0000259" key="16">
    <source>
        <dbReference type="PROSITE" id="PS50089"/>
    </source>
</evidence>
<evidence type="ECO:0000256" key="5">
    <source>
        <dbReference type="ARBA" id="ARBA00022679"/>
    </source>
</evidence>
<dbReference type="PROSITE" id="PS50089">
    <property type="entry name" value="ZF_RING_2"/>
    <property type="match status" value="1"/>
</dbReference>
<keyword evidence="7" id="KW-0479">Metal-binding</keyword>
<evidence type="ECO:0000256" key="1">
    <source>
        <dbReference type="ARBA" id="ARBA00000900"/>
    </source>
</evidence>
<dbReference type="EMBL" id="CM001879">
    <property type="protein sequence ID" value="EOX92416.1"/>
    <property type="molecule type" value="Genomic_DNA"/>
</dbReference>
<evidence type="ECO:0000313" key="17">
    <source>
        <dbReference type="EMBL" id="EOX92416.1"/>
    </source>
</evidence>
<dbReference type="SUPFAM" id="SSF57850">
    <property type="entry name" value="RING/U-box"/>
    <property type="match status" value="1"/>
</dbReference>
<dbReference type="Pfam" id="PF13639">
    <property type="entry name" value="zf-RING_2"/>
    <property type="match status" value="1"/>
</dbReference>
<evidence type="ECO:0000256" key="14">
    <source>
        <dbReference type="PROSITE-ProRule" id="PRU00175"/>
    </source>
</evidence>
<evidence type="ECO:0000256" key="6">
    <source>
        <dbReference type="ARBA" id="ARBA00022692"/>
    </source>
</evidence>
<gene>
    <name evidence="17" type="ORF">TCM_001370</name>
</gene>
<dbReference type="HOGENOM" id="CLU_013137_9_0_1"/>
<evidence type="ECO:0000256" key="2">
    <source>
        <dbReference type="ARBA" id="ARBA00004167"/>
    </source>
</evidence>
<dbReference type="GO" id="GO:0008270">
    <property type="term" value="F:zinc ion binding"/>
    <property type="evidence" value="ECO:0007669"/>
    <property type="project" value="UniProtKB-KW"/>
</dbReference>
<dbReference type="OMA" id="SPAQQIN"/>
<keyword evidence="8 14" id="KW-0863">Zinc-finger</keyword>
<name>A0A061DK64_THECC</name>
<evidence type="ECO:0000256" key="15">
    <source>
        <dbReference type="SAM" id="Phobius"/>
    </source>
</evidence>
<keyword evidence="9" id="KW-0833">Ubl conjugation pathway</keyword>
<dbReference type="EC" id="2.3.2.27" evidence="4"/>
<evidence type="ECO:0000256" key="9">
    <source>
        <dbReference type="ARBA" id="ARBA00022786"/>
    </source>
</evidence>
<dbReference type="Gene3D" id="3.30.40.10">
    <property type="entry name" value="Zinc/RING finger domain, C3HC4 (zinc finger)"/>
    <property type="match status" value="1"/>
</dbReference>
<evidence type="ECO:0000256" key="12">
    <source>
        <dbReference type="ARBA" id="ARBA00023136"/>
    </source>
</evidence>
<dbReference type="PANTHER" id="PTHR46905">
    <property type="entry name" value="RING-H2 FINGER PROTEIN ATL78"/>
    <property type="match status" value="1"/>
</dbReference>
<comment type="pathway">
    <text evidence="3">Protein modification; protein ubiquitination.</text>
</comment>
<dbReference type="SMART" id="SM00184">
    <property type="entry name" value="RING"/>
    <property type="match status" value="1"/>
</dbReference>
<dbReference type="InterPro" id="IPR001841">
    <property type="entry name" value="Znf_RING"/>
</dbReference>
<dbReference type="InterPro" id="IPR013083">
    <property type="entry name" value="Znf_RING/FYVE/PHD"/>
</dbReference>
<feature type="domain" description="RING-type" evidence="16">
    <location>
        <begin position="129"/>
        <end position="171"/>
    </location>
</feature>
<evidence type="ECO:0000313" key="18">
    <source>
        <dbReference type="Proteomes" id="UP000026915"/>
    </source>
</evidence>
<evidence type="ECO:0000256" key="8">
    <source>
        <dbReference type="ARBA" id="ARBA00022771"/>
    </source>
</evidence>
<dbReference type="eggNOG" id="KOG0800">
    <property type="taxonomic scope" value="Eukaryota"/>
</dbReference>
<keyword evidence="12 15" id="KW-0472">Membrane</keyword>
<accession>A0A061DK64</accession>
<evidence type="ECO:0000256" key="3">
    <source>
        <dbReference type="ARBA" id="ARBA00004906"/>
    </source>
</evidence>